<comment type="caution">
    <text evidence="1">The sequence shown here is derived from an EMBL/GenBank/DDBJ whole genome shotgun (WGS) entry which is preliminary data.</text>
</comment>
<reference evidence="1" key="1">
    <citation type="journal article" date="2020" name="bioRxiv">
        <title>Comparative genomics of Chlamydomonas.</title>
        <authorList>
            <person name="Craig R.J."/>
            <person name="Hasan A.R."/>
            <person name="Ness R.W."/>
            <person name="Keightley P.D."/>
        </authorList>
    </citation>
    <scope>NUCLEOTIDE SEQUENCE</scope>
    <source>
        <strain evidence="1">CCAP 11/70</strain>
    </source>
</reference>
<dbReference type="EMBL" id="JAEHOE010000019">
    <property type="protein sequence ID" value="KAG2496318.1"/>
    <property type="molecule type" value="Genomic_DNA"/>
</dbReference>
<dbReference type="Proteomes" id="UP000612055">
    <property type="component" value="Unassembled WGS sequence"/>
</dbReference>
<keyword evidence="2" id="KW-1185">Reference proteome</keyword>
<name>A0A836C255_9CHLO</name>
<sequence>MASRSRQTTKSTPAKAVGLTDVLKALSADAASSLVEHLAAAECLPAARLACRSLRELVDGGVHELTLKVEWDSVPLWLEGKASLSRFTRLSTVTLQLLDDKDEETGSLSSLLTLPFVTEPLAMRQGINTLNVTLWATPSDSPAAAISGAAFLGLAALLPRLKSVDLCGLSTTSLECGPADLHVMYQGLSGLPSLEDLMLPAPSHLPGVQALAGTLCLLKIGGDNVGEGAKLGPQAVGSLLQLHKLTALWLTGMSLDEDSDCEDGTKPGAAGGLLGLLCHLPPALETLCLPRCRLDVWELEGTAAVQHFEGNFYLRQGRIRALELGSLSEAPVLPTLARDVLLRCGALGPRLERLHLTSVLVDGLRAGEDCEPVRALLQRCDRKAVQRLAAAQPGTAGPGAGGQGPSRVLLLHGPAAGKLARRKPANLAKRVAALSSRLADPTLLRGAQALPPAAAVLVECGEAEGAAAEVEGAARAEGYEVARVPRGVTPDARYRH</sequence>
<dbReference type="OrthoDB" id="563069at2759"/>
<protein>
    <submittedName>
        <fullName evidence="1">Uncharacterized protein</fullName>
    </submittedName>
</protein>
<gene>
    <name evidence="1" type="ORF">HYH03_005550</name>
</gene>
<evidence type="ECO:0000313" key="2">
    <source>
        <dbReference type="Proteomes" id="UP000612055"/>
    </source>
</evidence>
<organism evidence="1 2">
    <name type="scientific">Edaphochlamys debaryana</name>
    <dbReference type="NCBI Taxonomy" id="47281"/>
    <lineage>
        <taxon>Eukaryota</taxon>
        <taxon>Viridiplantae</taxon>
        <taxon>Chlorophyta</taxon>
        <taxon>core chlorophytes</taxon>
        <taxon>Chlorophyceae</taxon>
        <taxon>CS clade</taxon>
        <taxon>Chlamydomonadales</taxon>
        <taxon>Chlamydomonadales incertae sedis</taxon>
        <taxon>Edaphochlamys</taxon>
    </lineage>
</organism>
<dbReference type="AlphaFoldDB" id="A0A836C255"/>
<proteinExistence type="predicted"/>
<accession>A0A836C255</accession>
<evidence type="ECO:0000313" key="1">
    <source>
        <dbReference type="EMBL" id="KAG2496318.1"/>
    </source>
</evidence>